<feature type="transmembrane region" description="Helical" evidence="8">
    <location>
        <begin position="524"/>
        <end position="545"/>
    </location>
</feature>
<feature type="transmembrane region" description="Helical" evidence="8">
    <location>
        <begin position="146"/>
        <end position="167"/>
    </location>
</feature>
<feature type="domain" description="ABC transmembrane type-1" evidence="9">
    <location>
        <begin position="355"/>
        <end position="545"/>
    </location>
</feature>
<organism evidence="10 11">
    <name type="scientific">Micromonospora sicca</name>
    <dbReference type="NCBI Taxonomy" id="2202420"/>
    <lineage>
        <taxon>Bacteria</taxon>
        <taxon>Bacillati</taxon>
        <taxon>Actinomycetota</taxon>
        <taxon>Actinomycetes</taxon>
        <taxon>Micromonosporales</taxon>
        <taxon>Micromonosporaceae</taxon>
        <taxon>Micromonospora</taxon>
    </lineage>
</organism>
<evidence type="ECO:0000313" key="11">
    <source>
        <dbReference type="Proteomes" id="UP001290101"/>
    </source>
</evidence>
<keyword evidence="5 8" id="KW-0812">Transmembrane</keyword>
<proteinExistence type="inferred from homology"/>
<comment type="similarity">
    <text evidence="8">Belongs to the binding-protein-dependent transport system permease family.</text>
</comment>
<sequence length="554" mass="60021">MKFDISWLVPLAIAVLIGYLTVVPIVMMIRDSLRDANGAFGLDNYKLILTSHTSWSLIGQSVVFALGATLFGTAVGAVLAWLVERTNVPGRRIFYVAALVPLIIPGSLSTFAWVLLLSPNVGWINVVIKDITGLDKAPLNVYSMPGMIFVEGLHLSSLAFLLIAAALRSMDASLEEAASSSGARILTTARRITMPLLLPALASTLLLGLVRAIEGFEVPAMLGQPARIYVLTSQIYLALNTFPINLGVVGTYSTLLFIVAAVGVIFYLRLLARGGYSTVTGKGFRPRVIDLGRYRYVAFVFALFYVALLCLLPAVIMIWSSFLPFYAAPSGEAMHLLTLSNYRTLFSDPIALQSARNSLILGLGAATIVVLLSAVSSWITARTRIKGRQLLDVAAFLPIAIPGLVLGVAMIDLYAASPLHIYGTIFVLIIAFVIRFLPYGMRASSASIVQLHTELEEAAMVSGARWLQRFRRVVLPLLRPGLFAAWIYVFIVSTREMSSAIILSSQQNIPLAVLIYNLYTNGNYTALSALGVCMILGLSLLVALFQRLGGRLTA</sequence>
<comment type="caution">
    <text evidence="10">The sequence shown here is derived from an EMBL/GenBank/DDBJ whole genome shotgun (WGS) entry which is preliminary data.</text>
</comment>
<keyword evidence="11" id="KW-1185">Reference proteome</keyword>
<dbReference type="EMBL" id="JAXOTQ010000017">
    <property type="protein sequence ID" value="MDZ5490804.1"/>
    <property type="molecule type" value="Genomic_DNA"/>
</dbReference>
<dbReference type="InterPro" id="IPR000515">
    <property type="entry name" value="MetI-like"/>
</dbReference>
<evidence type="ECO:0000256" key="7">
    <source>
        <dbReference type="ARBA" id="ARBA00023136"/>
    </source>
</evidence>
<dbReference type="Pfam" id="PF00528">
    <property type="entry name" value="BPD_transp_1"/>
    <property type="match status" value="2"/>
</dbReference>
<dbReference type="Gene3D" id="1.10.3720.10">
    <property type="entry name" value="MetI-like"/>
    <property type="match status" value="2"/>
</dbReference>
<feature type="transmembrane region" description="Helical" evidence="8">
    <location>
        <begin position="473"/>
        <end position="491"/>
    </location>
</feature>
<evidence type="ECO:0000256" key="3">
    <source>
        <dbReference type="ARBA" id="ARBA00022475"/>
    </source>
</evidence>
<feature type="transmembrane region" description="Helical" evidence="8">
    <location>
        <begin position="7"/>
        <end position="29"/>
    </location>
</feature>
<evidence type="ECO:0000256" key="4">
    <source>
        <dbReference type="ARBA" id="ARBA00022519"/>
    </source>
</evidence>
<feature type="transmembrane region" description="Helical" evidence="8">
    <location>
        <begin position="194"/>
        <end position="213"/>
    </location>
</feature>
<feature type="transmembrane region" description="Helical" evidence="8">
    <location>
        <begin position="359"/>
        <end position="381"/>
    </location>
</feature>
<evidence type="ECO:0000256" key="6">
    <source>
        <dbReference type="ARBA" id="ARBA00022989"/>
    </source>
</evidence>
<dbReference type="SUPFAM" id="SSF161098">
    <property type="entry name" value="MetI-like"/>
    <property type="match status" value="2"/>
</dbReference>
<name>A0ABU5JEG1_9ACTN</name>
<feature type="transmembrane region" description="Helical" evidence="8">
    <location>
        <begin position="393"/>
        <end position="413"/>
    </location>
</feature>
<accession>A0ABU5JEG1</accession>
<feature type="transmembrane region" description="Helical" evidence="8">
    <location>
        <begin position="249"/>
        <end position="272"/>
    </location>
</feature>
<keyword evidence="3" id="KW-1003">Cell membrane</keyword>
<dbReference type="CDD" id="cd06261">
    <property type="entry name" value="TM_PBP2"/>
    <property type="match status" value="2"/>
</dbReference>
<evidence type="ECO:0000256" key="1">
    <source>
        <dbReference type="ARBA" id="ARBA00004429"/>
    </source>
</evidence>
<dbReference type="PROSITE" id="PS50928">
    <property type="entry name" value="ABC_TM1"/>
    <property type="match status" value="2"/>
</dbReference>
<evidence type="ECO:0000256" key="5">
    <source>
        <dbReference type="ARBA" id="ARBA00022692"/>
    </source>
</evidence>
<evidence type="ECO:0000313" key="10">
    <source>
        <dbReference type="EMBL" id="MDZ5490804.1"/>
    </source>
</evidence>
<feature type="transmembrane region" description="Helical" evidence="8">
    <location>
        <begin position="94"/>
        <end position="116"/>
    </location>
</feature>
<keyword evidence="4" id="KW-0997">Cell inner membrane</keyword>
<evidence type="ECO:0000256" key="2">
    <source>
        <dbReference type="ARBA" id="ARBA00022448"/>
    </source>
</evidence>
<evidence type="ECO:0000259" key="9">
    <source>
        <dbReference type="PROSITE" id="PS50928"/>
    </source>
</evidence>
<comment type="subcellular location">
    <subcellularLocation>
        <location evidence="1">Cell inner membrane</location>
        <topology evidence="1">Multi-pass membrane protein</topology>
    </subcellularLocation>
    <subcellularLocation>
        <location evidence="8">Cell membrane</location>
        <topology evidence="8">Multi-pass membrane protein</topology>
    </subcellularLocation>
</comment>
<feature type="transmembrane region" description="Helical" evidence="8">
    <location>
        <begin position="293"/>
        <end position="319"/>
    </location>
</feature>
<feature type="transmembrane region" description="Helical" evidence="8">
    <location>
        <begin position="419"/>
        <end position="437"/>
    </location>
</feature>
<dbReference type="PANTHER" id="PTHR43357">
    <property type="entry name" value="INNER MEMBRANE ABC TRANSPORTER PERMEASE PROTEIN YDCV"/>
    <property type="match status" value="1"/>
</dbReference>
<feature type="domain" description="ABC transmembrane type-1" evidence="9">
    <location>
        <begin position="58"/>
        <end position="267"/>
    </location>
</feature>
<feature type="transmembrane region" description="Helical" evidence="8">
    <location>
        <begin position="57"/>
        <end position="82"/>
    </location>
</feature>
<dbReference type="Proteomes" id="UP001290101">
    <property type="component" value="Unassembled WGS sequence"/>
</dbReference>
<reference evidence="10 11" key="1">
    <citation type="submission" date="2023-12" db="EMBL/GenBank/DDBJ databases">
        <title>Micromonospora sp. nov., isolated from Atacama Desert.</title>
        <authorList>
            <person name="Carro L."/>
            <person name="Golinska P."/>
            <person name="Klenk H.-P."/>
            <person name="Goodfellow M."/>
        </authorList>
    </citation>
    <scope>NUCLEOTIDE SEQUENCE [LARGE SCALE GENOMIC DNA]</scope>
    <source>
        <strain evidence="10 11">4G53</strain>
    </source>
</reference>
<protein>
    <submittedName>
        <fullName evidence="10">Iron ABC transporter permease</fullName>
    </submittedName>
</protein>
<dbReference type="PANTHER" id="PTHR43357:SF4">
    <property type="entry name" value="INNER MEMBRANE ABC TRANSPORTER PERMEASE PROTEIN YDCV"/>
    <property type="match status" value="1"/>
</dbReference>
<evidence type="ECO:0000256" key="8">
    <source>
        <dbReference type="RuleBase" id="RU363032"/>
    </source>
</evidence>
<gene>
    <name evidence="10" type="ORF">U2F25_15240</name>
</gene>
<keyword evidence="7 8" id="KW-0472">Membrane</keyword>
<dbReference type="InterPro" id="IPR035906">
    <property type="entry name" value="MetI-like_sf"/>
</dbReference>
<dbReference type="RefSeq" id="WP_322440871.1">
    <property type="nucleotide sequence ID" value="NZ_JAXOTQ010000017.1"/>
</dbReference>
<keyword evidence="2 8" id="KW-0813">Transport</keyword>
<keyword evidence="6 8" id="KW-1133">Transmembrane helix</keyword>